<organism evidence="1 2">
    <name type="scientific">Phytohabitans suffuscus</name>
    <dbReference type="NCBI Taxonomy" id="624315"/>
    <lineage>
        <taxon>Bacteria</taxon>
        <taxon>Bacillati</taxon>
        <taxon>Actinomycetota</taxon>
        <taxon>Actinomycetes</taxon>
        <taxon>Micromonosporales</taxon>
        <taxon>Micromonosporaceae</taxon>
    </lineage>
</organism>
<dbReference type="AlphaFoldDB" id="A0A6F8YID3"/>
<evidence type="ECO:0000313" key="1">
    <source>
        <dbReference type="EMBL" id="BCB85728.1"/>
    </source>
</evidence>
<proteinExistence type="predicted"/>
<dbReference type="InterPro" id="IPR045728">
    <property type="entry name" value="DUF6082"/>
</dbReference>
<protein>
    <submittedName>
        <fullName evidence="1">Uncharacterized protein</fullName>
    </submittedName>
</protein>
<dbReference type="Proteomes" id="UP000503011">
    <property type="component" value="Chromosome"/>
</dbReference>
<keyword evidence="2" id="KW-1185">Reference proteome</keyword>
<dbReference type="KEGG" id="psuu:Psuf_030410"/>
<accession>A0A6F8YID3</accession>
<name>A0A6F8YID3_9ACTN</name>
<sequence>MVSLRLQRRQTQVAAFEALRNVRMQLLQFAIEKPKFLRLWGYGMPPEEDAQETAYISMIFAYLKMAFALRVLTENELVGFCRVFVDPAMVAFWERARENYLNDPFSRESRRFAQIVEREYRRIGRVSPVKETASPQSGP</sequence>
<dbReference type="Pfam" id="PF19560">
    <property type="entry name" value="DUF6082"/>
    <property type="match status" value="1"/>
</dbReference>
<reference evidence="1 2" key="1">
    <citation type="submission" date="2020-03" db="EMBL/GenBank/DDBJ databases">
        <title>Whole genome shotgun sequence of Phytohabitans suffuscus NBRC 105367.</title>
        <authorList>
            <person name="Komaki H."/>
            <person name="Tamura T."/>
        </authorList>
    </citation>
    <scope>NUCLEOTIDE SEQUENCE [LARGE SCALE GENOMIC DNA]</scope>
    <source>
        <strain evidence="1 2">NBRC 105367</strain>
    </source>
</reference>
<reference evidence="1 2" key="2">
    <citation type="submission" date="2020-03" db="EMBL/GenBank/DDBJ databases">
        <authorList>
            <person name="Ichikawa N."/>
            <person name="Kimura A."/>
            <person name="Kitahashi Y."/>
            <person name="Uohara A."/>
        </authorList>
    </citation>
    <scope>NUCLEOTIDE SEQUENCE [LARGE SCALE GENOMIC DNA]</scope>
    <source>
        <strain evidence="1 2">NBRC 105367</strain>
    </source>
</reference>
<gene>
    <name evidence="1" type="ORF">Psuf_030410</name>
</gene>
<evidence type="ECO:0000313" key="2">
    <source>
        <dbReference type="Proteomes" id="UP000503011"/>
    </source>
</evidence>
<dbReference type="EMBL" id="AP022871">
    <property type="protein sequence ID" value="BCB85728.1"/>
    <property type="molecule type" value="Genomic_DNA"/>
</dbReference>